<evidence type="ECO:0008006" key="4">
    <source>
        <dbReference type="Google" id="ProtNLM"/>
    </source>
</evidence>
<evidence type="ECO:0000256" key="1">
    <source>
        <dbReference type="SAM" id="MobiDB-lite"/>
    </source>
</evidence>
<evidence type="ECO:0000313" key="3">
    <source>
        <dbReference type="Proteomes" id="UP001150941"/>
    </source>
</evidence>
<protein>
    <recommendedName>
        <fullName evidence="4">DUF3824 domain-containing protein</fullName>
    </recommendedName>
</protein>
<reference evidence="2" key="1">
    <citation type="submission" date="2022-11" db="EMBL/GenBank/DDBJ databases">
        <authorList>
            <person name="Petersen C."/>
        </authorList>
    </citation>
    <scope>NUCLEOTIDE SEQUENCE</scope>
    <source>
        <strain evidence="2">IBT 19713</strain>
    </source>
</reference>
<accession>A0A9W9NZ11</accession>
<feature type="region of interest" description="Disordered" evidence="1">
    <location>
        <begin position="1"/>
        <end position="101"/>
    </location>
</feature>
<dbReference type="EMBL" id="JAPQKS010000004">
    <property type="protein sequence ID" value="KAJ5232474.1"/>
    <property type="molecule type" value="Genomic_DNA"/>
</dbReference>
<dbReference type="Proteomes" id="UP001150941">
    <property type="component" value="Unassembled WGS sequence"/>
</dbReference>
<proteinExistence type="predicted"/>
<dbReference type="GeneID" id="83202030"/>
<gene>
    <name evidence="2" type="ORF">N7468_005430</name>
</gene>
<comment type="caution">
    <text evidence="2">The sequence shown here is derived from an EMBL/GenBank/DDBJ whole genome shotgun (WGS) entry which is preliminary data.</text>
</comment>
<dbReference type="OrthoDB" id="5431013at2759"/>
<feature type="compositionally biased region" description="Basic and acidic residues" evidence="1">
    <location>
        <begin position="55"/>
        <end position="72"/>
    </location>
</feature>
<sequence>MANRDYYGSFPPGHDSYGRGRYGDYPPPYESRSRDSSYSKRDRPDYNGDLVPVRRSYESDHGPRHGHRDDGHSRRHSRHHGHHKDHEHRSHSRKHDHHETAQGAILGMGAAELVHHHRKKKGDDVSHGVGHVARTVGAGVLGAVALRELSDHRRDH</sequence>
<dbReference type="AlphaFoldDB" id="A0A9W9NZ11"/>
<feature type="compositionally biased region" description="Basic and acidic residues" evidence="1">
    <location>
        <begin position="31"/>
        <end position="46"/>
    </location>
</feature>
<reference evidence="2" key="2">
    <citation type="journal article" date="2023" name="IMA Fungus">
        <title>Comparative genomic study of the Penicillium genus elucidates a diverse pangenome and 15 lateral gene transfer events.</title>
        <authorList>
            <person name="Petersen C."/>
            <person name="Sorensen T."/>
            <person name="Nielsen M.R."/>
            <person name="Sondergaard T.E."/>
            <person name="Sorensen J.L."/>
            <person name="Fitzpatrick D.A."/>
            <person name="Frisvad J.C."/>
            <person name="Nielsen K.L."/>
        </authorList>
    </citation>
    <scope>NUCLEOTIDE SEQUENCE</scope>
    <source>
        <strain evidence="2">IBT 19713</strain>
    </source>
</reference>
<keyword evidence="3" id="KW-1185">Reference proteome</keyword>
<dbReference type="RefSeq" id="XP_058330467.1">
    <property type="nucleotide sequence ID" value="XM_058474727.1"/>
</dbReference>
<name>A0A9W9NZ11_9EURO</name>
<feature type="compositionally biased region" description="Basic residues" evidence="1">
    <location>
        <begin position="73"/>
        <end position="96"/>
    </location>
</feature>
<organism evidence="2 3">
    <name type="scientific">Penicillium chermesinum</name>
    <dbReference type="NCBI Taxonomy" id="63820"/>
    <lineage>
        <taxon>Eukaryota</taxon>
        <taxon>Fungi</taxon>
        <taxon>Dikarya</taxon>
        <taxon>Ascomycota</taxon>
        <taxon>Pezizomycotina</taxon>
        <taxon>Eurotiomycetes</taxon>
        <taxon>Eurotiomycetidae</taxon>
        <taxon>Eurotiales</taxon>
        <taxon>Aspergillaceae</taxon>
        <taxon>Penicillium</taxon>
    </lineage>
</organism>
<evidence type="ECO:0000313" key="2">
    <source>
        <dbReference type="EMBL" id="KAJ5232474.1"/>
    </source>
</evidence>